<dbReference type="InterPro" id="IPR019563">
    <property type="entry name" value="GH97_catalytic"/>
</dbReference>
<dbReference type="InterPro" id="IPR017853">
    <property type="entry name" value="GH"/>
</dbReference>
<feature type="domain" description="Glycosyl-hydrolase 97 N-terminal" evidence="4">
    <location>
        <begin position="97"/>
        <end position="362"/>
    </location>
</feature>
<accession>A0A0G4EC42</accession>
<evidence type="ECO:0000259" key="5">
    <source>
        <dbReference type="Pfam" id="PF14509"/>
    </source>
</evidence>
<feature type="domain" description="Glycosyl-hydrolase 97 C-terminal oligomerisation" evidence="5">
    <location>
        <begin position="622"/>
        <end position="685"/>
    </location>
</feature>
<feature type="domain" description="Glycosyl-hydrolase 97 catalytic" evidence="3">
    <location>
        <begin position="394"/>
        <end position="528"/>
    </location>
</feature>
<dbReference type="InterPro" id="IPR029486">
    <property type="entry name" value="GH97_N"/>
</dbReference>
<sequence>MLLALATTAEASPNREEAEERDRCCVDCQLFDLQCWACHILDIFDRTCSGDEWATEGSLDEAAFMAASAEADVHALATQSVLSVMDSPSIPDWSAYVVTLSVDKSGRLRYAVDSRDPSAPVMLPSALGISVDGHDLGVDVELVDKEERPVEESYVTRGKHNLAEAKYNDVSFTFRHRPSDRLWHLDFRLFPDGLAFRYSLPATDAASQSTVNGEASHFSFRFMDDDDAPTDDHHHAWFFQRDRLSNYELRTYAGVFQSAPASSLASRPKGNGPPNRYGAPLLFHDVSEAGAFPYRLLTEAALYEYPGMRFLALPDGRTFAADLADEEVTLSLPFKSPWRVILLARTLDDLINNNVITSLNPPPDPALFPSPPLYARPGRSVWRWWRHGTGTPVQEIQYIDKAAELGFEYTTIDEGWADWPDKWATMEDMCEYGREKGVGVVLWKDCAEVENPENDYNDLRKFLDNVKATGAVGVKFDFFNSESIFRVRLQTKILTEAAKRQLFINFHGIQKPTGEWRSFPNELTREAVWGLEINKMSDNYPPIEPSHNAALPWARFVLGAADYTPLALAKNRRGPTTVVHQVALLVLFDSPLQTIAEDPFYILDPNKPHAAALDVIKAIPTTWQRTRAVAPSSIGRLAVMARKTNEGDVWFLAAINGLSETQTDIEIPVDFLDSDKVYDMVMVYTVETGGVGEGQSVMREERRWDVGQRGALKGVRLLAGDGIVVMWSPVGGS</sequence>
<dbReference type="GO" id="GO:0016798">
    <property type="term" value="F:hydrolase activity, acting on glycosyl bonds"/>
    <property type="evidence" value="ECO:0007669"/>
    <property type="project" value="UniProtKB-KW"/>
</dbReference>
<dbReference type="GO" id="GO:0030246">
    <property type="term" value="F:carbohydrate binding"/>
    <property type="evidence" value="ECO:0007669"/>
    <property type="project" value="InterPro"/>
</dbReference>
<protein>
    <recommendedName>
        <fullName evidence="8">Alpha-galactosidase</fullName>
    </recommendedName>
</protein>
<keyword evidence="7" id="KW-1185">Reference proteome</keyword>
<dbReference type="EMBL" id="CDMY01000130">
    <property type="protein sequence ID" value="CEL93047.1"/>
    <property type="molecule type" value="Genomic_DNA"/>
</dbReference>
<evidence type="ECO:0000313" key="7">
    <source>
        <dbReference type="Proteomes" id="UP000041254"/>
    </source>
</evidence>
<dbReference type="Pfam" id="PF10566">
    <property type="entry name" value="Glyco_hydro_97"/>
    <property type="match status" value="1"/>
</dbReference>
<dbReference type="InterPro" id="IPR052720">
    <property type="entry name" value="Glycosyl_hydrolase_97"/>
</dbReference>
<dbReference type="VEuPathDB" id="CryptoDB:Vbra_3626"/>
<dbReference type="InterPro" id="IPR013785">
    <property type="entry name" value="Aldolase_TIM"/>
</dbReference>
<dbReference type="Gene3D" id="2.70.98.10">
    <property type="match status" value="1"/>
</dbReference>
<dbReference type="Gene3D" id="3.20.20.70">
    <property type="entry name" value="Aldolase class I"/>
    <property type="match status" value="1"/>
</dbReference>
<dbReference type="PANTHER" id="PTHR35803">
    <property type="entry name" value="GLUCAN 1,4-ALPHA-GLUCOSIDASE SUSB-RELATED"/>
    <property type="match status" value="1"/>
</dbReference>
<evidence type="ECO:0000313" key="6">
    <source>
        <dbReference type="EMBL" id="CEL93047.1"/>
    </source>
</evidence>
<dbReference type="Proteomes" id="UP000041254">
    <property type="component" value="Unassembled WGS sequence"/>
</dbReference>
<evidence type="ECO:0008006" key="8">
    <source>
        <dbReference type="Google" id="ProtNLM"/>
    </source>
</evidence>
<evidence type="ECO:0000256" key="1">
    <source>
        <dbReference type="ARBA" id="ARBA00022801"/>
    </source>
</evidence>
<dbReference type="Pfam" id="PF14509">
    <property type="entry name" value="GH97_C"/>
    <property type="match status" value="1"/>
</dbReference>
<dbReference type="SUPFAM" id="SSF51445">
    <property type="entry name" value="(Trans)glycosidases"/>
    <property type="match status" value="1"/>
</dbReference>
<dbReference type="OrthoDB" id="492452at2759"/>
<dbReference type="Gene3D" id="2.60.40.1180">
    <property type="entry name" value="Golgi alpha-mannosidase II"/>
    <property type="match status" value="1"/>
</dbReference>
<dbReference type="Pfam" id="PF14508">
    <property type="entry name" value="GH97_N"/>
    <property type="match status" value="1"/>
</dbReference>
<organism evidence="6 7">
    <name type="scientific">Vitrella brassicaformis (strain CCMP3155)</name>
    <dbReference type="NCBI Taxonomy" id="1169540"/>
    <lineage>
        <taxon>Eukaryota</taxon>
        <taxon>Sar</taxon>
        <taxon>Alveolata</taxon>
        <taxon>Colpodellida</taxon>
        <taxon>Vitrellaceae</taxon>
        <taxon>Vitrella</taxon>
    </lineage>
</organism>
<gene>
    <name evidence="6" type="ORF">Vbra_3626</name>
</gene>
<dbReference type="InterPro" id="IPR013780">
    <property type="entry name" value="Glyco_hydro_b"/>
</dbReference>
<keyword evidence="2" id="KW-0326">Glycosidase</keyword>
<evidence type="ECO:0000259" key="3">
    <source>
        <dbReference type="Pfam" id="PF10566"/>
    </source>
</evidence>
<dbReference type="InterPro" id="IPR014718">
    <property type="entry name" value="GH-type_carb-bd"/>
</dbReference>
<dbReference type="InParanoid" id="A0A0G4EC42"/>
<dbReference type="InterPro" id="IPR029483">
    <property type="entry name" value="GH97_C"/>
</dbReference>
<proteinExistence type="predicted"/>
<dbReference type="PhylomeDB" id="A0A0G4EC42"/>
<name>A0A0G4EC42_VITBC</name>
<evidence type="ECO:0000256" key="2">
    <source>
        <dbReference type="ARBA" id="ARBA00023295"/>
    </source>
</evidence>
<dbReference type="AlphaFoldDB" id="A0A0G4EC42"/>
<reference evidence="6 7" key="1">
    <citation type="submission" date="2014-11" db="EMBL/GenBank/DDBJ databases">
        <authorList>
            <person name="Zhu J."/>
            <person name="Qi W."/>
            <person name="Song R."/>
        </authorList>
    </citation>
    <scope>NUCLEOTIDE SEQUENCE [LARGE SCALE GENOMIC DNA]</scope>
</reference>
<dbReference type="PANTHER" id="PTHR35803:SF2">
    <property type="entry name" value="RETAINING ALPHA-GALACTOSIDASE"/>
    <property type="match status" value="1"/>
</dbReference>
<evidence type="ECO:0000259" key="4">
    <source>
        <dbReference type="Pfam" id="PF14508"/>
    </source>
</evidence>
<keyword evidence="1" id="KW-0378">Hydrolase</keyword>